<organism evidence="2 3">
    <name type="scientific">Bowmanella denitrificans</name>
    <dbReference type="NCBI Taxonomy" id="366582"/>
    <lineage>
        <taxon>Bacteria</taxon>
        <taxon>Pseudomonadati</taxon>
        <taxon>Pseudomonadota</taxon>
        <taxon>Gammaproteobacteria</taxon>
        <taxon>Alteromonadales</taxon>
        <taxon>Alteromonadaceae</taxon>
        <taxon>Bowmanella</taxon>
    </lineage>
</organism>
<dbReference type="Pfam" id="PF05721">
    <property type="entry name" value="PhyH"/>
    <property type="match status" value="1"/>
</dbReference>
<evidence type="ECO:0000256" key="1">
    <source>
        <dbReference type="ARBA" id="ARBA00001954"/>
    </source>
</evidence>
<reference evidence="2 3" key="1">
    <citation type="journal article" date="2019" name="Int. J. Syst. Evol. Microbiol.">
        <title>The Global Catalogue of Microorganisms (GCM) 10K type strain sequencing project: providing services to taxonomists for standard genome sequencing and annotation.</title>
        <authorList>
            <consortium name="The Broad Institute Genomics Platform"/>
            <consortium name="The Broad Institute Genome Sequencing Center for Infectious Disease"/>
            <person name="Wu L."/>
            <person name="Ma J."/>
        </authorList>
    </citation>
    <scope>NUCLEOTIDE SEQUENCE [LARGE SCALE GENOMIC DNA]</scope>
    <source>
        <strain evidence="2 3">JCM 13378</strain>
    </source>
</reference>
<dbReference type="InterPro" id="IPR008775">
    <property type="entry name" value="Phytyl_CoA_dOase-like"/>
</dbReference>
<dbReference type="Gene3D" id="2.60.120.620">
    <property type="entry name" value="q2cbj1_9rhob like domain"/>
    <property type="match status" value="1"/>
</dbReference>
<dbReference type="PANTHER" id="PTHR20883:SF48">
    <property type="entry name" value="ECTOINE DIOXYGENASE"/>
    <property type="match status" value="1"/>
</dbReference>
<dbReference type="SUPFAM" id="SSF51197">
    <property type="entry name" value="Clavaminate synthase-like"/>
    <property type="match status" value="1"/>
</dbReference>
<dbReference type="GO" id="GO:0051213">
    <property type="term" value="F:dioxygenase activity"/>
    <property type="evidence" value="ECO:0007669"/>
    <property type="project" value="UniProtKB-KW"/>
</dbReference>
<dbReference type="Proteomes" id="UP001501757">
    <property type="component" value="Unassembled WGS sequence"/>
</dbReference>
<evidence type="ECO:0000313" key="3">
    <source>
        <dbReference type="Proteomes" id="UP001501757"/>
    </source>
</evidence>
<comment type="cofactor">
    <cofactor evidence="1">
        <name>Fe(2+)</name>
        <dbReference type="ChEBI" id="CHEBI:29033"/>
    </cofactor>
</comment>
<keyword evidence="2" id="KW-0223">Dioxygenase</keyword>
<sequence length="275" mass="31077">MFKSQLDLTFKNVTIKKGAVLTEDQIKFYNDKGYVKPIRIYDEIEMEEINSYIESLLSASAKIGRYGLNCYHSKLQGVWDIATNSRILDCVEDILGEDIICWASAVVCKNAHSSKVIPWHQDAVIWNLTPARTVNVWLALDDADVENGAMQWIPGSHKKGPVKIDSEFSSNEIDINLLETNLPQINSLKAGECSIHADMLVHGSPANLSSRRRCAIVFRYCSPDVRSIDEKWAEEIESIICRGQDESGYWRHHPRPLNNDLAKVSESALSSVRRQ</sequence>
<accession>A0ABN0XKP2</accession>
<name>A0ABN0XKP2_9ALTE</name>
<evidence type="ECO:0000313" key="2">
    <source>
        <dbReference type="EMBL" id="GAA0366611.1"/>
    </source>
</evidence>
<gene>
    <name evidence="2" type="ORF">GCM10009092_33710</name>
</gene>
<dbReference type="PANTHER" id="PTHR20883">
    <property type="entry name" value="PHYTANOYL-COA DIOXYGENASE DOMAIN CONTAINING 1"/>
    <property type="match status" value="1"/>
</dbReference>
<keyword evidence="2" id="KW-0560">Oxidoreductase</keyword>
<proteinExistence type="predicted"/>
<protein>
    <submittedName>
        <fullName evidence="2">Phytanoyl-CoA dioxygenase family protein</fullName>
    </submittedName>
</protein>
<dbReference type="EMBL" id="BAAAEI010000021">
    <property type="protein sequence ID" value="GAA0366611.1"/>
    <property type="molecule type" value="Genomic_DNA"/>
</dbReference>
<dbReference type="RefSeq" id="WP_343846475.1">
    <property type="nucleotide sequence ID" value="NZ_BAAAEI010000021.1"/>
</dbReference>
<keyword evidence="3" id="KW-1185">Reference proteome</keyword>
<comment type="caution">
    <text evidence="2">The sequence shown here is derived from an EMBL/GenBank/DDBJ whole genome shotgun (WGS) entry which is preliminary data.</text>
</comment>